<gene>
    <name evidence="4" type="ORF">E2562_015027</name>
</gene>
<name>A0A6G1EJF4_9ORYZ</name>
<evidence type="ECO:0000256" key="1">
    <source>
        <dbReference type="SAM" id="Coils"/>
    </source>
</evidence>
<dbReference type="Proteomes" id="UP000479710">
    <property type="component" value="Unassembled WGS sequence"/>
</dbReference>
<dbReference type="Pfam" id="PF15249">
    <property type="entry name" value="GLTSCR1"/>
    <property type="match status" value="1"/>
</dbReference>
<dbReference type="EMBL" id="SPHZ02000003">
    <property type="protein sequence ID" value="KAF0924960.1"/>
    <property type="molecule type" value="Genomic_DNA"/>
</dbReference>
<feature type="domain" description="GLTSCR protein conserved" evidence="3">
    <location>
        <begin position="20"/>
        <end position="105"/>
    </location>
</feature>
<evidence type="ECO:0000259" key="3">
    <source>
        <dbReference type="Pfam" id="PF15249"/>
    </source>
</evidence>
<evidence type="ECO:0000313" key="5">
    <source>
        <dbReference type="Proteomes" id="UP000479710"/>
    </source>
</evidence>
<keyword evidence="5" id="KW-1185">Reference proteome</keyword>
<sequence length="354" mass="40424">MAAAEEARARERVAEEDARKACCNPDLKTPFASVEDAISRLLPYTHAREEWDDSQEAEATRMAEELEKQVLIFNAAVRNSAATRTEERLKLEKLLLADEQRMSERVHAVVRQRQVAPLLQQLEEKAAAGQQRHVLERQAAARHQQLMREHPHWSRQELMQLEQRWRRQEMEAKADRLRVLKAEERLRAALQAYVEGGEWQQPHEEEEQRMLQHQQAAAALQRQRAPEQQAALQKQLMLELQQAAALQQEQRAREQVIMLPQGHPGRGGTMPWSMELEQLREQQHRQGVWPTFVVPRAGQLSAQAHRAPPQPARQAFWAPAQAVPQQQAHAVPQPQQQQPEEGQAAGGAAAVMAP</sequence>
<dbReference type="AlphaFoldDB" id="A0A6G1EJF4"/>
<dbReference type="InterPro" id="IPR015671">
    <property type="entry name" value="GSCR1_dom"/>
</dbReference>
<organism evidence="4 5">
    <name type="scientific">Oryza meyeriana var. granulata</name>
    <dbReference type="NCBI Taxonomy" id="110450"/>
    <lineage>
        <taxon>Eukaryota</taxon>
        <taxon>Viridiplantae</taxon>
        <taxon>Streptophyta</taxon>
        <taxon>Embryophyta</taxon>
        <taxon>Tracheophyta</taxon>
        <taxon>Spermatophyta</taxon>
        <taxon>Magnoliopsida</taxon>
        <taxon>Liliopsida</taxon>
        <taxon>Poales</taxon>
        <taxon>Poaceae</taxon>
        <taxon>BOP clade</taxon>
        <taxon>Oryzoideae</taxon>
        <taxon>Oryzeae</taxon>
        <taxon>Oryzinae</taxon>
        <taxon>Oryza</taxon>
        <taxon>Oryza meyeriana</taxon>
    </lineage>
</organism>
<reference evidence="4 5" key="1">
    <citation type="submission" date="2019-11" db="EMBL/GenBank/DDBJ databases">
        <title>Whole genome sequence of Oryza granulata.</title>
        <authorList>
            <person name="Li W."/>
        </authorList>
    </citation>
    <scope>NUCLEOTIDE SEQUENCE [LARGE SCALE GENOMIC DNA]</scope>
    <source>
        <strain evidence="5">cv. Menghai</strain>
        <tissue evidence="4">Leaf</tissue>
    </source>
</reference>
<evidence type="ECO:0000313" key="4">
    <source>
        <dbReference type="EMBL" id="KAF0924960.1"/>
    </source>
</evidence>
<accession>A0A6G1EJF4</accession>
<feature type="coiled-coil region" evidence="1">
    <location>
        <begin position="167"/>
        <end position="249"/>
    </location>
</feature>
<proteinExistence type="predicted"/>
<evidence type="ECO:0000256" key="2">
    <source>
        <dbReference type="SAM" id="MobiDB-lite"/>
    </source>
</evidence>
<feature type="region of interest" description="Disordered" evidence="2">
    <location>
        <begin position="319"/>
        <end position="354"/>
    </location>
</feature>
<keyword evidence="1" id="KW-0175">Coiled coil</keyword>
<protein>
    <recommendedName>
        <fullName evidence="3">GLTSCR protein conserved domain-containing protein</fullName>
    </recommendedName>
</protein>
<comment type="caution">
    <text evidence="4">The sequence shown here is derived from an EMBL/GenBank/DDBJ whole genome shotgun (WGS) entry which is preliminary data.</text>
</comment>
<dbReference type="OrthoDB" id="2556847at2759"/>